<proteinExistence type="predicted"/>
<protein>
    <submittedName>
        <fullName evidence="2">Uncharacterized protein</fullName>
    </submittedName>
</protein>
<evidence type="ECO:0000313" key="2">
    <source>
        <dbReference type="EMBL" id="CAK7322801.1"/>
    </source>
</evidence>
<feature type="region of interest" description="Disordered" evidence="1">
    <location>
        <begin position="1"/>
        <end position="30"/>
    </location>
</feature>
<accession>A0AAV1QMU7</accession>
<comment type="caution">
    <text evidence="2">The sequence shown here is derived from an EMBL/GenBank/DDBJ whole genome shotgun (WGS) entry which is preliminary data.</text>
</comment>
<keyword evidence="3" id="KW-1185">Reference proteome</keyword>
<dbReference type="Proteomes" id="UP001314170">
    <property type="component" value="Unassembled WGS sequence"/>
</dbReference>
<organism evidence="2 3">
    <name type="scientific">Dovyalis caffra</name>
    <dbReference type="NCBI Taxonomy" id="77055"/>
    <lineage>
        <taxon>Eukaryota</taxon>
        <taxon>Viridiplantae</taxon>
        <taxon>Streptophyta</taxon>
        <taxon>Embryophyta</taxon>
        <taxon>Tracheophyta</taxon>
        <taxon>Spermatophyta</taxon>
        <taxon>Magnoliopsida</taxon>
        <taxon>eudicotyledons</taxon>
        <taxon>Gunneridae</taxon>
        <taxon>Pentapetalae</taxon>
        <taxon>rosids</taxon>
        <taxon>fabids</taxon>
        <taxon>Malpighiales</taxon>
        <taxon>Salicaceae</taxon>
        <taxon>Flacourtieae</taxon>
        <taxon>Dovyalis</taxon>
    </lineage>
</organism>
<gene>
    <name evidence="2" type="ORF">DCAF_LOCUS412</name>
</gene>
<reference evidence="2 3" key="1">
    <citation type="submission" date="2024-01" db="EMBL/GenBank/DDBJ databases">
        <authorList>
            <person name="Waweru B."/>
        </authorList>
    </citation>
    <scope>NUCLEOTIDE SEQUENCE [LARGE SCALE GENOMIC DNA]</scope>
</reference>
<name>A0AAV1QMU7_9ROSI</name>
<evidence type="ECO:0000256" key="1">
    <source>
        <dbReference type="SAM" id="MobiDB-lite"/>
    </source>
</evidence>
<dbReference type="EMBL" id="CAWUPB010000030">
    <property type="protein sequence ID" value="CAK7322801.1"/>
    <property type="molecule type" value="Genomic_DNA"/>
</dbReference>
<dbReference type="AlphaFoldDB" id="A0AAV1QMU7"/>
<sequence>MRKIEKSSIEKRIGKGGIEREKENEEDSRRREGGALALLSQVGVITPPTIAGFIEDLKSLMKRMNPGFTRDKGLVRELKLPTLYTAPPTMTVARMISECTCKDFQWVIQGRCYVVDLRILELGGCDVVLGLDSDGALQSYTF</sequence>
<evidence type="ECO:0000313" key="3">
    <source>
        <dbReference type="Proteomes" id="UP001314170"/>
    </source>
</evidence>